<reference evidence="2 3" key="1">
    <citation type="submission" date="2020-08" db="EMBL/GenBank/DDBJ databases">
        <title>Genome public.</title>
        <authorList>
            <person name="Liu C."/>
            <person name="Sun Q."/>
        </authorList>
    </citation>
    <scope>NUCLEOTIDE SEQUENCE [LARGE SCALE GENOMIC DNA]</scope>
    <source>
        <strain evidence="2 3">NSJ-6</strain>
    </source>
</reference>
<dbReference type="SUPFAM" id="SSF56219">
    <property type="entry name" value="DNase I-like"/>
    <property type="match status" value="1"/>
</dbReference>
<accession>A0ABR7DD75</accession>
<name>A0ABR7DD75_9CLOT</name>
<dbReference type="EMBL" id="JACOOO010000018">
    <property type="protein sequence ID" value="MBC5629308.1"/>
    <property type="molecule type" value="Genomic_DNA"/>
</dbReference>
<dbReference type="PANTHER" id="PTHR12121">
    <property type="entry name" value="CARBON CATABOLITE REPRESSOR PROTEIN 4"/>
    <property type="match status" value="1"/>
</dbReference>
<dbReference type="Proteomes" id="UP000596929">
    <property type="component" value="Unassembled WGS sequence"/>
</dbReference>
<dbReference type="InterPro" id="IPR036691">
    <property type="entry name" value="Endo/exonu/phosph_ase_sf"/>
</dbReference>
<keyword evidence="3" id="KW-1185">Reference proteome</keyword>
<keyword evidence="2" id="KW-0378">Hydrolase</keyword>
<dbReference type="InterPro" id="IPR005135">
    <property type="entry name" value="Endo/exonuclease/phosphatase"/>
</dbReference>
<dbReference type="CDD" id="cd09083">
    <property type="entry name" value="EEP-1"/>
    <property type="match status" value="1"/>
</dbReference>
<protein>
    <submittedName>
        <fullName evidence="2">Endonuclease/exonuclease/phosphatase family protein</fullName>
    </submittedName>
</protein>
<dbReference type="GO" id="GO:0004519">
    <property type="term" value="F:endonuclease activity"/>
    <property type="evidence" value="ECO:0007669"/>
    <property type="project" value="UniProtKB-KW"/>
</dbReference>
<feature type="domain" description="Endonuclease/exonuclease/phosphatase" evidence="1">
    <location>
        <begin position="4"/>
        <end position="248"/>
    </location>
</feature>
<dbReference type="Gene3D" id="3.60.10.10">
    <property type="entry name" value="Endonuclease/exonuclease/phosphatase"/>
    <property type="match status" value="1"/>
</dbReference>
<keyword evidence="2" id="KW-0255">Endonuclease</keyword>
<dbReference type="Pfam" id="PF03372">
    <property type="entry name" value="Exo_endo_phos"/>
    <property type="match status" value="1"/>
</dbReference>
<dbReference type="PANTHER" id="PTHR12121:SF36">
    <property type="entry name" value="ENDONUCLEASE_EXONUCLEASE_PHOSPHATASE DOMAIN-CONTAINING PROTEIN"/>
    <property type="match status" value="1"/>
</dbReference>
<organism evidence="2 3">
    <name type="scientific">Clostridium hominis</name>
    <dbReference type="NCBI Taxonomy" id="2763036"/>
    <lineage>
        <taxon>Bacteria</taxon>
        <taxon>Bacillati</taxon>
        <taxon>Bacillota</taxon>
        <taxon>Clostridia</taxon>
        <taxon>Eubacteriales</taxon>
        <taxon>Clostridiaceae</taxon>
        <taxon>Clostridium</taxon>
    </lineage>
</organism>
<proteinExistence type="predicted"/>
<gene>
    <name evidence="2" type="ORF">H8S20_10420</name>
</gene>
<dbReference type="RefSeq" id="WP_032118250.1">
    <property type="nucleotide sequence ID" value="NZ_JACOOO010000018.1"/>
</dbReference>
<evidence type="ECO:0000259" key="1">
    <source>
        <dbReference type="Pfam" id="PF03372"/>
    </source>
</evidence>
<keyword evidence="2" id="KW-0540">Nuclease</keyword>
<comment type="caution">
    <text evidence="2">The sequence shown here is derived from an EMBL/GenBank/DDBJ whole genome shotgun (WGS) entry which is preliminary data.</text>
</comment>
<evidence type="ECO:0000313" key="3">
    <source>
        <dbReference type="Proteomes" id="UP000596929"/>
    </source>
</evidence>
<sequence>MLVMSFNLRSDFILDINNRWINRKDIVKEIMFKYNCDIIGVQELTNKMHKDLIEFTKDFNVIGKARSKKLFAERNDLIIPKKHSIEDHKTIWLSETPNKVGSQPWFSLYPRICTTAKLKLEDNTNIRVYNTHLDCLLPQARDYGIKKLSKFIESNYKEDKLPIIVMGDFNASPKSKVVKNFVNGKYFNKTFFAVQEKNTELYNKPTRAGFKGKENGYHIDYIFVSEELEIVDVDIITDSVNGKYPSDHFPLLANIRLKKS</sequence>
<evidence type="ECO:0000313" key="2">
    <source>
        <dbReference type="EMBL" id="MBC5629308.1"/>
    </source>
</evidence>
<dbReference type="InterPro" id="IPR050410">
    <property type="entry name" value="CCR4/nocturin_mRNA_transcr"/>
</dbReference>